<dbReference type="Proteomes" id="UP001499852">
    <property type="component" value="Unassembled WGS sequence"/>
</dbReference>
<feature type="transmembrane region" description="Helical" evidence="2">
    <location>
        <begin position="118"/>
        <end position="134"/>
    </location>
</feature>
<reference evidence="4" key="1">
    <citation type="journal article" date="2019" name="Int. J. Syst. Evol. Microbiol.">
        <title>The Global Catalogue of Microorganisms (GCM) 10K type strain sequencing project: providing services to taxonomists for standard genome sequencing and annotation.</title>
        <authorList>
            <consortium name="The Broad Institute Genomics Platform"/>
            <consortium name="The Broad Institute Genome Sequencing Center for Infectious Disease"/>
            <person name="Wu L."/>
            <person name="Ma J."/>
        </authorList>
    </citation>
    <scope>NUCLEOTIDE SEQUENCE [LARGE SCALE GENOMIC DNA]</scope>
    <source>
        <strain evidence="4">JCM 18053</strain>
    </source>
</reference>
<keyword evidence="4" id="KW-1185">Reference proteome</keyword>
<dbReference type="EMBL" id="BAABIA010000006">
    <property type="protein sequence ID" value="GAA5143740.1"/>
    <property type="molecule type" value="Genomic_DNA"/>
</dbReference>
<proteinExistence type="predicted"/>
<feature type="transmembrane region" description="Helical" evidence="2">
    <location>
        <begin position="175"/>
        <end position="200"/>
    </location>
</feature>
<evidence type="ECO:0000313" key="4">
    <source>
        <dbReference type="Proteomes" id="UP001499852"/>
    </source>
</evidence>
<feature type="region of interest" description="Disordered" evidence="1">
    <location>
        <begin position="323"/>
        <end position="352"/>
    </location>
</feature>
<evidence type="ECO:0008006" key="5">
    <source>
        <dbReference type="Google" id="ProtNLM"/>
    </source>
</evidence>
<feature type="transmembrane region" description="Helical" evidence="2">
    <location>
        <begin position="44"/>
        <end position="66"/>
    </location>
</feature>
<name>A0ABP9PB58_9BACT</name>
<feature type="transmembrane region" description="Helical" evidence="2">
    <location>
        <begin position="140"/>
        <end position="163"/>
    </location>
</feature>
<keyword evidence="2" id="KW-0812">Transmembrane</keyword>
<protein>
    <recommendedName>
        <fullName evidence="5">TrbL/VirB6 plasmid conjugal transfer protein</fullName>
    </recommendedName>
</protein>
<sequence>MNEFYTRLYEKAELLFDTLAPIAFVLVVFSLWSSVSNGNRSGTMYLRAIVHAIIIVLMLSQFNTWLKTGETVVHSLVHDTLEADPGAVYEKYKAMTASSEDDAEGGFWYTIFNSEKQLFKALIAAMLWILQFFAKTVVFIAYIIYKLVLAFAIAAAPIFIGFLSVRTLSSVGVRFLLGTVGILMWPLGWGFASMVTDTLLEIMSQDSFVSATGLEELKNLLAVAAAGLWIVFSTIAAPLVIQKMISEGANAGAAFLSGGWRAARAGIQSAATTGASMAATGAGAPLALAGAAGAGALAFGSSALTGSNYSSIGEVAGNAARWKKSNSSYDSSDPANDKKAAAAIGKSRKSKS</sequence>
<accession>A0ABP9PB58</accession>
<evidence type="ECO:0000256" key="1">
    <source>
        <dbReference type="SAM" id="MobiDB-lite"/>
    </source>
</evidence>
<evidence type="ECO:0000313" key="3">
    <source>
        <dbReference type="EMBL" id="GAA5143740.1"/>
    </source>
</evidence>
<gene>
    <name evidence="3" type="ORF">GCM10023213_32330</name>
</gene>
<keyword evidence="2" id="KW-1133">Transmembrane helix</keyword>
<comment type="caution">
    <text evidence="3">The sequence shown here is derived from an EMBL/GenBank/DDBJ whole genome shotgun (WGS) entry which is preliminary data.</text>
</comment>
<keyword evidence="2" id="KW-0472">Membrane</keyword>
<evidence type="ECO:0000256" key="2">
    <source>
        <dbReference type="SAM" id="Phobius"/>
    </source>
</evidence>
<organism evidence="3 4">
    <name type="scientific">Prosthecobacter algae</name>
    <dbReference type="NCBI Taxonomy" id="1144682"/>
    <lineage>
        <taxon>Bacteria</taxon>
        <taxon>Pseudomonadati</taxon>
        <taxon>Verrucomicrobiota</taxon>
        <taxon>Verrucomicrobiia</taxon>
        <taxon>Verrucomicrobiales</taxon>
        <taxon>Verrucomicrobiaceae</taxon>
        <taxon>Prosthecobacter</taxon>
    </lineage>
</organism>
<dbReference type="RefSeq" id="WP_345737416.1">
    <property type="nucleotide sequence ID" value="NZ_BAABIA010000006.1"/>
</dbReference>
<feature type="compositionally biased region" description="Polar residues" evidence="1">
    <location>
        <begin position="325"/>
        <end position="334"/>
    </location>
</feature>
<feature type="transmembrane region" description="Helical" evidence="2">
    <location>
        <begin position="220"/>
        <end position="241"/>
    </location>
</feature>
<feature type="transmembrane region" description="Helical" evidence="2">
    <location>
        <begin position="12"/>
        <end position="32"/>
    </location>
</feature>